<dbReference type="Pfam" id="PF03661">
    <property type="entry name" value="TMEM33_Pom33"/>
    <property type="match status" value="1"/>
</dbReference>
<keyword evidence="5 7" id="KW-0472">Membrane</keyword>
<accession>A0AA35J223</accession>
<evidence type="ECO:0000256" key="3">
    <source>
        <dbReference type="ARBA" id="ARBA00022692"/>
    </source>
</evidence>
<protein>
    <recommendedName>
        <fullName evidence="10">Pore membrane protein of 33 kDa</fullName>
    </recommendedName>
</protein>
<reference evidence="8" key="1">
    <citation type="submission" date="2022-10" db="EMBL/GenBank/DDBJ databases">
        <authorList>
            <person name="Byrne P K."/>
        </authorList>
    </citation>
    <scope>NUCLEOTIDE SEQUENCE</scope>
    <source>
        <strain evidence="8">CBS7001</strain>
    </source>
</reference>
<dbReference type="GO" id="GO:0005783">
    <property type="term" value="C:endoplasmic reticulum"/>
    <property type="evidence" value="ECO:0007669"/>
    <property type="project" value="TreeGrafter"/>
</dbReference>
<evidence type="ECO:0000256" key="7">
    <source>
        <dbReference type="SAM" id="Phobius"/>
    </source>
</evidence>
<evidence type="ECO:0008006" key="10">
    <source>
        <dbReference type="Google" id="ProtNLM"/>
    </source>
</evidence>
<dbReference type="PANTHER" id="PTHR12703:SF6">
    <property type="entry name" value="PORE MEMBRANE PROTEIN OF 33 KDA"/>
    <property type="match status" value="1"/>
</dbReference>
<dbReference type="EMBL" id="OX365923">
    <property type="protein sequence ID" value="CAI4045903.1"/>
    <property type="molecule type" value="Genomic_DNA"/>
</dbReference>
<sequence>MSSKPTKNQGSSGTPPTTKDQPLVQRFMAVAKSLQFAWFTGHSVVLVSSILYLFKMSEVYYRLVYLGVIESFGIIIYQQFFTRNEPLQTPGAAATKASVKSRISGLLKSEDVLYLILAVFWLFTPRFSFSLIPFFAFAVFHVLIYVEKVFLPKVFHLSSKDSSILRFIDKFVVQYNDLCMHWVGTAELLIFILILFRAILCFQRSWIMLAVYAAFIKLRYENSKYMKAAFAQWRVRMDGIISHPAVPPYIKRAYNAAKTSLVRLSQIRLSGAPPPQETKKQN</sequence>
<dbReference type="AlphaFoldDB" id="A0AA35J223"/>
<gene>
    <name evidence="8" type="primary">SUVC12G0370</name>
    <name evidence="8" type="ORF">SUVC_12G0370</name>
</gene>
<evidence type="ECO:0000256" key="5">
    <source>
        <dbReference type="ARBA" id="ARBA00023136"/>
    </source>
</evidence>
<evidence type="ECO:0000313" key="9">
    <source>
        <dbReference type="Proteomes" id="UP001162090"/>
    </source>
</evidence>
<evidence type="ECO:0000313" key="8">
    <source>
        <dbReference type="EMBL" id="CAI4045903.1"/>
    </source>
</evidence>
<evidence type="ECO:0000256" key="1">
    <source>
        <dbReference type="ARBA" id="ARBA00004141"/>
    </source>
</evidence>
<keyword evidence="3 7" id="KW-0812">Transmembrane</keyword>
<dbReference type="GO" id="GO:0071786">
    <property type="term" value="P:endoplasmic reticulum tubular network organization"/>
    <property type="evidence" value="ECO:0007669"/>
    <property type="project" value="TreeGrafter"/>
</dbReference>
<comment type="similarity">
    <text evidence="2">Belongs to the PER33/POM33 family.</text>
</comment>
<name>A0AA35J223_SACUV</name>
<keyword evidence="4 7" id="KW-1133">Transmembrane helix</keyword>
<feature type="region of interest" description="Disordered" evidence="6">
    <location>
        <begin position="1"/>
        <end position="20"/>
    </location>
</feature>
<comment type="subcellular location">
    <subcellularLocation>
        <location evidence="1">Membrane</location>
        <topology evidence="1">Multi-pass membrane protein</topology>
    </subcellularLocation>
</comment>
<dbReference type="InterPro" id="IPR005344">
    <property type="entry name" value="TMEM33/Pom33"/>
</dbReference>
<evidence type="ECO:0000256" key="4">
    <source>
        <dbReference type="ARBA" id="ARBA00022989"/>
    </source>
</evidence>
<dbReference type="Proteomes" id="UP001162090">
    <property type="component" value="Chromosome 12"/>
</dbReference>
<organism evidence="8 9">
    <name type="scientific">Saccharomyces uvarum</name>
    <name type="common">Yeast</name>
    <name type="synonym">Saccharomyces bayanus var. uvarum</name>
    <dbReference type="NCBI Taxonomy" id="230603"/>
    <lineage>
        <taxon>Eukaryota</taxon>
        <taxon>Fungi</taxon>
        <taxon>Dikarya</taxon>
        <taxon>Ascomycota</taxon>
        <taxon>Saccharomycotina</taxon>
        <taxon>Saccharomycetes</taxon>
        <taxon>Saccharomycetales</taxon>
        <taxon>Saccharomycetaceae</taxon>
        <taxon>Saccharomyces</taxon>
    </lineage>
</organism>
<evidence type="ECO:0000256" key="2">
    <source>
        <dbReference type="ARBA" id="ARBA00007322"/>
    </source>
</evidence>
<dbReference type="InterPro" id="IPR051645">
    <property type="entry name" value="PER33/POM33_regulator"/>
</dbReference>
<feature type="transmembrane region" description="Helical" evidence="7">
    <location>
        <begin position="36"/>
        <end position="54"/>
    </location>
</feature>
<dbReference type="PANTHER" id="PTHR12703">
    <property type="entry name" value="TRANSMEMBRANE PROTEIN 33"/>
    <property type="match status" value="1"/>
</dbReference>
<feature type="transmembrane region" description="Helical" evidence="7">
    <location>
        <begin position="60"/>
        <end position="77"/>
    </location>
</feature>
<feature type="transmembrane region" description="Helical" evidence="7">
    <location>
        <begin position="112"/>
        <end position="145"/>
    </location>
</feature>
<dbReference type="GO" id="GO:0016020">
    <property type="term" value="C:membrane"/>
    <property type="evidence" value="ECO:0007669"/>
    <property type="project" value="UniProtKB-SubCell"/>
</dbReference>
<proteinExistence type="inferred from homology"/>
<dbReference type="GO" id="GO:0061024">
    <property type="term" value="P:membrane organization"/>
    <property type="evidence" value="ECO:0007669"/>
    <property type="project" value="TreeGrafter"/>
</dbReference>
<evidence type="ECO:0000256" key="6">
    <source>
        <dbReference type="SAM" id="MobiDB-lite"/>
    </source>
</evidence>
<feature type="transmembrane region" description="Helical" evidence="7">
    <location>
        <begin position="188"/>
        <end position="216"/>
    </location>
</feature>